<evidence type="ECO:0000313" key="2">
    <source>
        <dbReference type="Proteomes" id="UP000299102"/>
    </source>
</evidence>
<evidence type="ECO:0000313" key="1">
    <source>
        <dbReference type="EMBL" id="GBP18326.1"/>
    </source>
</evidence>
<proteinExistence type="predicted"/>
<reference evidence="1 2" key="1">
    <citation type="journal article" date="2019" name="Commun. Biol.">
        <title>The bagworm genome reveals a unique fibroin gene that provides high tensile strength.</title>
        <authorList>
            <person name="Kono N."/>
            <person name="Nakamura H."/>
            <person name="Ohtoshi R."/>
            <person name="Tomita M."/>
            <person name="Numata K."/>
            <person name="Arakawa K."/>
        </authorList>
    </citation>
    <scope>NUCLEOTIDE SEQUENCE [LARGE SCALE GENOMIC DNA]</scope>
</reference>
<dbReference type="EMBL" id="BGZK01000096">
    <property type="protein sequence ID" value="GBP18326.1"/>
    <property type="molecule type" value="Genomic_DNA"/>
</dbReference>
<sequence length="87" mass="9662">MLKRSATTITLYHISGSVRCGGCGATVHAVSDRRPMSLEERDTPPREILALADSCPCRFYLRRAINTDYPTKPTFKENRPDGAAHGR</sequence>
<dbReference type="AlphaFoldDB" id="A0A4C1TXG8"/>
<protein>
    <submittedName>
        <fullName evidence="1">Uncharacterized protein</fullName>
    </submittedName>
</protein>
<accession>A0A4C1TXG8</accession>
<comment type="caution">
    <text evidence="1">The sequence shown here is derived from an EMBL/GenBank/DDBJ whole genome shotgun (WGS) entry which is preliminary data.</text>
</comment>
<organism evidence="1 2">
    <name type="scientific">Eumeta variegata</name>
    <name type="common">Bagworm moth</name>
    <name type="synonym">Eumeta japonica</name>
    <dbReference type="NCBI Taxonomy" id="151549"/>
    <lineage>
        <taxon>Eukaryota</taxon>
        <taxon>Metazoa</taxon>
        <taxon>Ecdysozoa</taxon>
        <taxon>Arthropoda</taxon>
        <taxon>Hexapoda</taxon>
        <taxon>Insecta</taxon>
        <taxon>Pterygota</taxon>
        <taxon>Neoptera</taxon>
        <taxon>Endopterygota</taxon>
        <taxon>Lepidoptera</taxon>
        <taxon>Glossata</taxon>
        <taxon>Ditrysia</taxon>
        <taxon>Tineoidea</taxon>
        <taxon>Psychidae</taxon>
        <taxon>Oiketicinae</taxon>
        <taxon>Eumeta</taxon>
    </lineage>
</organism>
<dbReference type="Proteomes" id="UP000299102">
    <property type="component" value="Unassembled WGS sequence"/>
</dbReference>
<keyword evidence="2" id="KW-1185">Reference proteome</keyword>
<name>A0A4C1TXG8_EUMVA</name>
<gene>
    <name evidence="1" type="ORF">EVAR_14718_1</name>
</gene>